<dbReference type="EMBL" id="JAAQTL010000001">
    <property type="protein sequence ID" value="NID16531.1"/>
    <property type="molecule type" value="Genomic_DNA"/>
</dbReference>
<gene>
    <name evidence="5" type="ORF">HBF32_13755</name>
</gene>
<feature type="domain" description="JmjC" evidence="4">
    <location>
        <begin position="97"/>
        <end position="240"/>
    </location>
</feature>
<evidence type="ECO:0000313" key="6">
    <source>
        <dbReference type="Proteomes" id="UP000518878"/>
    </source>
</evidence>
<dbReference type="PANTHER" id="PTHR13096">
    <property type="entry name" value="MINA53 MYC INDUCED NUCLEAR ANTIGEN"/>
    <property type="match status" value="1"/>
</dbReference>
<comment type="cofactor">
    <cofactor evidence="1">
        <name>Fe(2+)</name>
        <dbReference type="ChEBI" id="CHEBI:29033"/>
    </cofactor>
</comment>
<dbReference type="Proteomes" id="UP000518878">
    <property type="component" value="Unassembled WGS sequence"/>
</dbReference>
<sequence>MKGAATGSVGLFDEVDLPTFLARYFEREALFGRSSLTVELSIDEVMELLPVAMANGGVRAIHPGVGAEGLAKADLLDRFGGHADAAGFRALFAEGQFSFAIQGLELHVPALASACARLATLFGYRFDVTAFLSPPRTVATRPHYDRSEVFALQLHGQKRWDLFEPVDRLPAHRARQRTVDVDAAVPRATKHLTPGDLLYVPRGVIHRVVNEDAAPSLHLSFVGLVDSWASVFGNAMEAAYAALMDSPEWRAAVRCREMAGDIPEMRLRQMIASFSSHMLATISLGTAGYLDHCINDDAQVQRLAAARKSIDLLDGPGSGLVVRLSGAHFLERYGDAYTTNVSTDGDRFYPVASTLLEALRGGPRPLEELVSRTSCSDEEFLRSMTVLIRDTGAASLDMATMDSA</sequence>
<keyword evidence="3" id="KW-0408">Iron</keyword>
<dbReference type="AlphaFoldDB" id="A0A7X5TQG8"/>
<evidence type="ECO:0000313" key="5">
    <source>
        <dbReference type="EMBL" id="NID16531.1"/>
    </source>
</evidence>
<dbReference type="Gene3D" id="2.60.120.650">
    <property type="entry name" value="Cupin"/>
    <property type="match status" value="1"/>
</dbReference>
<evidence type="ECO:0000259" key="4">
    <source>
        <dbReference type="PROSITE" id="PS51184"/>
    </source>
</evidence>
<dbReference type="Pfam" id="PF08007">
    <property type="entry name" value="JmjC_2"/>
    <property type="match status" value="1"/>
</dbReference>
<keyword evidence="2" id="KW-0479">Metal-binding</keyword>
<organism evidence="5 6">
    <name type="scientific">Luteibacter yeojuensis</name>
    <dbReference type="NCBI Taxonomy" id="345309"/>
    <lineage>
        <taxon>Bacteria</taxon>
        <taxon>Pseudomonadati</taxon>
        <taxon>Pseudomonadota</taxon>
        <taxon>Gammaproteobacteria</taxon>
        <taxon>Lysobacterales</taxon>
        <taxon>Rhodanobacteraceae</taxon>
        <taxon>Luteibacter</taxon>
    </lineage>
</organism>
<evidence type="ECO:0000256" key="3">
    <source>
        <dbReference type="ARBA" id="ARBA00023004"/>
    </source>
</evidence>
<evidence type="ECO:0000256" key="2">
    <source>
        <dbReference type="ARBA" id="ARBA00022723"/>
    </source>
</evidence>
<accession>A0A7X5TQG8</accession>
<protein>
    <recommendedName>
        <fullName evidence="4">JmjC domain-containing protein</fullName>
    </recommendedName>
</protein>
<proteinExistence type="predicted"/>
<dbReference type="InterPro" id="IPR039994">
    <property type="entry name" value="NO66-like"/>
</dbReference>
<dbReference type="SMART" id="SM00558">
    <property type="entry name" value="JmjC"/>
    <property type="match status" value="1"/>
</dbReference>
<name>A0A7X5TQG8_9GAMM</name>
<evidence type="ECO:0000256" key="1">
    <source>
        <dbReference type="ARBA" id="ARBA00001954"/>
    </source>
</evidence>
<dbReference type="PANTHER" id="PTHR13096:SF8">
    <property type="entry name" value="RIBOSOMAL OXYGENASE 1"/>
    <property type="match status" value="1"/>
</dbReference>
<keyword evidence="6" id="KW-1185">Reference proteome</keyword>
<dbReference type="PROSITE" id="PS51184">
    <property type="entry name" value="JMJC"/>
    <property type="match status" value="1"/>
</dbReference>
<comment type="caution">
    <text evidence="5">The sequence shown here is derived from an EMBL/GenBank/DDBJ whole genome shotgun (WGS) entry which is preliminary data.</text>
</comment>
<dbReference type="InterPro" id="IPR003347">
    <property type="entry name" value="JmjC_dom"/>
</dbReference>
<dbReference type="SUPFAM" id="SSF51197">
    <property type="entry name" value="Clavaminate synthase-like"/>
    <property type="match status" value="1"/>
</dbReference>
<reference evidence="5 6" key="1">
    <citation type="journal article" date="2006" name="Int. J. Syst. Evol. Microbiol.">
        <title>Dyella yeojuensis sp. nov., isolated from greenhouse soil in Korea.</title>
        <authorList>
            <person name="Kim B.Y."/>
            <person name="Weon H.Y."/>
            <person name="Lee K.H."/>
            <person name="Seok S.J."/>
            <person name="Kwon S.W."/>
            <person name="Go S.J."/>
            <person name="Stackebrandt E."/>
        </authorList>
    </citation>
    <scope>NUCLEOTIDE SEQUENCE [LARGE SCALE GENOMIC DNA]</scope>
    <source>
        <strain evidence="5 6">DSM 17673</strain>
    </source>
</reference>
<dbReference type="RefSeq" id="WP_166700163.1">
    <property type="nucleotide sequence ID" value="NZ_JAAQTL010000001.1"/>
</dbReference>
<dbReference type="GO" id="GO:0046872">
    <property type="term" value="F:metal ion binding"/>
    <property type="evidence" value="ECO:0007669"/>
    <property type="project" value="UniProtKB-KW"/>
</dbReference>